<dbReference type="Gene3D" id="3.40.50.200">
    <property type="entry name" value="Peptidase S8/S53 domain"/>
    <property type="match status" value="1"/>
</dbReference>
<dbReference type="AlphaFoldDB" id="A0A6A4XWS2"/>
<dbReference type="EMBL" id="VJMH01006809">
    <property type="protein sequence ID" value="KAF0687955.1"/>
    <property type="molecule type" value="Genomic_DNA"/>
</dbReference>
<dbReference type="PROSITE" id="PS51892">
    <property type="entry name" value="SUBTILASE"/>
    <property type="match status" value="1"/>
</dbReference>
<evidence type="ECO:0000256" key="4">
    <source>
        <dbReference type="SAM" id="MobiDB-lite"/>
    </source>
</evidence>
<comment type="caution">
    <text evidence="6">The sequence shown here is derived from an EMBL/GenBank/DDBJ whole genome shotgun (WGS) entry which is preliminary data.</text>
</comment>
<dbReference type="EC" id="3.4.21.62" evidence="2"/>
<feature type="compositionally biased region" description="Low complexity" evidence="4">
    <location>
        <begin position="193"/>
        <end position="211"/>
    </location>
</feature>
<dbReference type="GO" id="GO:0006508">
    <property type="term" value="P:proteolysis"/>
    <property type="evidence" value="ECO:0007669"/>
    <property type="project" value="InterPro"/>
</dbReference>
<evidence type="ECO:0000313" key="6">
    <source>
        <dbReference type="EMBL" id="KAF0687955.1"/>
    </source>
</evidence>
<dbReference type="SUPFAM" id="SSF52743">
    <property type="entry name" value="Subtilisin-like"/>
    <property type="match status" value="1"/>
</dbReference>
<gene>
    <name evidence="6" type="ORF">As57867_020303</name>
</gene>
<proteinExistence type="inferred from homology"/>
<dbReference type="Pfam" id="PF14295">
    <property type="entry name" value="PAN_4"/>
    <property type="match status" value="1"/>
</dbReference>
<protein>
    <recommendedName>
        <fullName evidence="2">subtilisin</fullName>
        <ecNumber evidence="2">3.4.21.62</ecNumber>
    </recommendedName>
</protein>
<feature type="region of interest" description="Disordered" evidence="4">
    <location>
        <begin position="187"/>
        <end position="330"/>
    </location>
</feature>
<comment type="caution">
    <text evidence="3">Lacks conserved residue(s) required for the propagation of feature annotation.</text>
</comment>
<evidence type="ECO:0000256" key="3">
    <source>
        <dbReference type="PROSITE-ProRule" id="PRU01240"/>
    </source>
</evidence>
<evidence type="ECO:0000259" key="5">
    <source>
        <dbReference type="PROSITE" id="PS50948"/>
    </source>
</evidence>
<feature type="domain" description="Apple" evidence="5">
    <location>
        <begin position="332"/>
        <end position="390"/>
    </location>
</feature>
<dbReference type="InterPro" id="IPR003609">
    <property type="entry name" value="Pan_app"/>
</dbReference>
<feature type="compositionally biased region" description="Pro residues" evidence="4">
    <location>
        <begin position="242"/>
        <end position="269"/>
    </location>
</feature>
<dbReference type="Pfam" id="PF00082">
    <property type="entry name" value="Peptidase_S8"/>
    <property type="match status" value="1"/>
</dbReference>
<feature type="non-terminal residue" evidence="6">
    <location>
        <position position="390"/>
    </location>
</feature>
<accession>A0A6A4XWS2</accession>
<organism evidence="6">
    <name type="scientific">Aphanomyces stellatus</name>
    <dbReference type="NCBI Taxonomy" id="120398"/>
    <lineage>
        <taxon>Eukaryota</taxon>
        <taxon>Sar</taxon>
        <taxon>Stramenopiles</taxon>
        <taxon>Oomycota</taxon>
        <taxon>Saprolegniomycetes</taxon>
        <taxon>Saprolegniales</taxon>
        <taxon>Verrucalvaceae</taxon>
        <taxon>Aphanomyces</taxon>
    </lineage>
</organism>
<evidence type="ECO:0000256" key="2">
    <source>
        <dbReference type="ARBA" id="ARBA00023619"/>
    </source>
</evidence>
<sequence>MVASWKAAGITPIFANGNAGPACATTGNPGGYTSVISVGAIGSYENDPTQLAYFSSKGTLRYKTRQQDHHGHQARHLGTWFLHPLGRRQELDWLHANGWYVHGSPHVAGVVALLKSAQSDLTYEEIYAYMTKTTDRDVLKAEPENWLFKNGTIRAPGAPNCGGTSDKAWPNNRYGYGRVNVGTILRDGKLNDTPVNKPTPAATPAVTTEAPKPTPAPTPAVTGEPTTTPCPPLTPKPTRALPLPPLPTSGPTPAPTGEPTTTPCPPLTPKPTGEPTTTPCPPLTPKPTAGPTPAPTSAPVTTKPTPVPTSTPVTTTTTTTTPKPTTTKPSKCGKVVDGIDYFGHDITSTKRANYNDCCEDCDKTPGCVVYVWTPWEDGTCFLKYKADKTR</sequence>
<dbReference type="InterPro" id="IPR000209">
    <property type="entry name" value="Peptidase_S8/S53_dom"/>
</dbReference>
<comment type="similarity">
    <text evidence="3">Belongs to the peptidase S8 family.</text>
</comment>
<feature type="compositionally biased region" description="Low complexity" evidence="4">
    <location>
        <begin position="297"/>
        <end position="330"/>
    </location>
</feature>
<evidence type="ECO:0000256" key="1">
    <source>
        <dbReference type="ARBA" id="ARBA00023529"/>
    </source>
</evidence>
<reference evidence="6" key="1">
    <citation type="submission" date="2019-06" db="EMBL/GenBank/DDBJ databases">
        <title>Genomics analysis of Aphanomyces spp. identifies a new class of oomycete effector associated with host adaptation.</title>
        <authorList>
            <person name="Gaulin E."/>
        </authorList>
    </citation>
    <scope>NUCLEOTIDE SEQUENCE</scope>
    <source>
        <strain evidence="6">CBS 578.67</strain>
    </source>
</reference>
<feature type="compositionally biased region" description="Pro residues" evidence="4">
    <location>
        <begin position="278"/>
        <end position="296"/>
    </location>
</feature>
<dbReference type="PROSITE" id="PS50948">
    <property type="entry name" value="PAN"/>
    <property type="match status" value="1"/>
</dbReference>
<comment type="catalytic activity">
    <reaction evidence="1">
        <text>Hydrolysis of proteins with broad specificity for peptide bonds, and a preference for a large uncharged residue in P1. Hydrolyzes peptide amides.</text>
        <dbReference type="EC" id="3.4.21.62"/>
    </reaction>
</comment>
<dbReference type="Gene3D" id="3.50.4.10">
    <property type="entry name" value="Hepatocyte Growth Factor"/>
    <property type="match status" value="1"/>
</dbReference>
<name>A0A6A4XWS2_9STRA</name>
<dbReference type="GO" id="GO:0004252">
    <property type="term" value="F:serine-type endopeptidase activity"/>
    <property type="evidence" value="ECO:0007669"/>
    <property type="project" value="UniProtKB-EC"/>
</dbReference>
<dbReference type="InterPro" id="IPR036852">
    <property type="entry name" value="Peptidase_S8/S53_dom_sf"/>
</dbReference>